<protein>
    <recommendedName>
        <fullName evidence="6">S-protein homolog</fullName>
    </recommendedName>
</protein>
<keyword evidence="4 6" id="KW-0964">Secreted</keyword>
<accession>A0A8T2B666</accession>
<proteinExistence type="inferred from homology"/>
<keyword evidence="8" id="KW-1185">Reference proteome</keyword>
<feature type="signal peptide" evidence="6">
    <location>
        <begin position="1"/>
        <end position="17"/>
    </location>
</feature>
<feature type="chain" id="PRO_5035959233" description="S-protein homolog" evidence="6">
    <location>
        <begin position="18"/>
        <end position="136"/>
    </location>
</feature>
<dbReference type="EMBL" id="JAEFBJ010000008">
    <property type="protein sequence ID" value="KAG7581052.1"/>
    <property type="molecule type" value="Genomic_DNA"/>
</dbReference>
<dbReference type="GO" id="GO:0005576">
    <property type="term" value="C:extracellular region"/>
    <property type="evidence" value="ECO:0007669"/>
    <property type="project" value="UniProtKB-SubCell"/>
</dbReference>
<organism evidence="7 8">
    <name type="scientific">Arabidopsis suecica</name>
    <name type="common">Swedish thale-cress</name>
    <name type="synonym">Cardaminopsis suecica</name>
    <dbReference type="NCBI Taxonomy" id="45249"/>
    <lineage>
        <taxon>Eukaryota</taxon>
        <taxon>Viridiplantae</taxon>
        <taxon>Streptophyta</taxon>
        <taxon>Embryophyta</taxon>
        <taxon>Tracheophyta</taxon>
        <taxon>Spermatophyta</taxon>
        <taxon>Magnoliopsida</taxon>
        <taxon>eudicotyledons</taxon>
        <taxon>Gunneridae</taxon>
        <taxon>Pentapetalae</taxon>
        <taxon>rosids</taxon>
        <taxon>malvids</taxon>
        <taxon>Brassicales</taxon>
        <taxon>Brassicaceae</taxon>
        <taxon>Camelineae</taxon>
        <taxon>Arabidopsis</taxon>
    </lineage>
</organism>
<comment type="similarity">
    <text evidence="2 6">Belongs to the plant self-incompatibility (S1) protein family.</text>
</comment>
<evidence type="ECO:0000256" key="3">
    <source>
        <dbReference type="ARBA" id="ARBA00022471"/>
    </source>
</evidence>
<evidence type="ECO:0000256" key="5">
    <source>
        <dbReference type="ARBA" id="ARBA00022729"/>
    </source>
</evidence>
<evidence type="ECO:0000313" key="7">
    <source>
        <dbReference type="EMBL" id="KAG7581052.1"/>
    </source>
</evidence>
<evidence type="ECO:0000313" key="8">
    <source>
        <dbReference type="Proteomes" id="UP000694251"/>
    </source>
</evidence>
<name>A0A8T2B666_ARASU</name>
<evidence type="ECO:0000256" key="2">
    <source>
        <dbReference type="ARBA" id="ARBA00005581"/>
    </source>
</evidence>
<dbReference type="Pfam" id="PF05938">
    <property type="entry name" value="Self-incomp_S1"/>
    <property type="match status" value="1"/>
</dbReference>
<dbReference type="PANTHER" id="PTHR31232:SF39">
    <property type="entry name" value="S-PROTEIN HOMOLOG-RELATED"/>
    <property type="match status" value="1"/>
</dbReference>
<evidence type="ECO:0000256" key="6">
    <source>
        <dbReference type="RuleBase" id="RU367044"/>
    </source>
</evidence>
<comment type="caution">
    <text evidence="7">The sequence shown here is derived from an EMBL/GenBank/DDBJ whole genome shotgun (WGS) entry which is preliminary data.</text>
</comment>
<keyword evidence="3 6" id="KW-0713">Self-incompatibility</keyword>
<reference evidence="7 8" key="1">
    <citation type="submission" date="2020-12" db="EMBL/GenBank/DDBJ databases">
        <title>Concerted genomic and epigenomic changes stabilize Arabidopsis allopolyploids.</title>
        <authorList>
            <person name="Chen Z."/>
        </authorList>
    </citation>
    <scope>NUCLEOTIDE SEQUENCE [LARGE SCALE GENOMIC DNA]</scope>
    <source>
        <strain evidence="7">As9502</strain>
        <tissue evidence="7">Leaf</tissue>
    </source>
</reference>
<keyword evidence="5 6" id="KW-0732">Signal</keyword>
<sequence length="136" mass="15908">MNHVFSFLFFILVLCFGSNQDKCHKNTVVFQNNLSVSHSVLKVHCKSRSDDLGEHFVKFQDPAYNFSFHDHLVLTTIFKCNLWKGASLEYHRNFTAYEGAPIYRCGALYTWDIRDDAIYLAKNDKPEQLMYSWIKG</sequence>
<dbReference type="PANTHER" id="PTHR31232">
    <property type="match status" value="1"/>
</dbReference>
<dbReference type="InterPro" id="IPR010264">
    <property type="entry name" value="Self-incomp_S1"/>
</dbReference>
<dbReference type="AlphaFoldDB" id="A0A8T2B666"/>
<gene>
    <name evidence="7" type="ORF">ISN44_As08g007930</name>
</gene>
<comment type="subcellular location">
    <subcellularLocation>
        <location evidence="1 6">Secreted</location>
    </subcellularLocation>
</comment>
<dbReference type="GO" id="GO:0060320">
    <property type="term" value="P:rejection of self pollen"/>
    <property type="evidence" value="ECO:0007669"/>
    <property type="project" value="UniProtKB-KW"/>
</dbReference>
<evidence type="ECO:0000256" key="4">
    <source>
        <dbReference type="ARBA" id="ARBA00022525"/>
    </source>
</evidence>
<dbReference type="Proteomes" id="UP000694251">
    <property type="component" value="Chromosome 8"/>
</dbReference>
<dbReference type="OrthoDB" id="1084066at2759"/>
<evidence type="ECO:0000256" key="1">
    <source>
        <dbReference type="ARBA" id="ARBA00004613"/>
    </source>
</evidence>